<reference evidence="1" key="2">
    <citation type="submission" date="2015-06" db="UniProtKB">
        <authorList>
            <consortium name="EnsemblPlants"/>
        </authorList>
    </citation>
    <scope>IDENTIFICATION</scope>
</reference>
<name>A0A0E0P495_ORYRU</name>
<evidence type="ECO:0000313" key="2">
    <source>
        <dbReference type="Proteomes" id="UP000008022"/>
    </source>
</evidence>
<protein>
    <submittedName>
        <fullName evidence="1">Uncharacterized protein</fullName>
    </submittedName>
</protein>
<sequence length="67" mass="7515">MASAYLTKMPHYCESGFHSLRNLIDGKFEILSHCIHQSPEVVRSNQVFKTFAVLLVEGGVELLDHIG</sequence>
<proteinExistence type="predicted"/>
<evidence type="ECO:0000313" key="1">
    <source>
        <dbReference type="EnsemblPlants" id="ORUFI03G43670.4"/>
    </source>
</evidence>
<dbReference type="HOGENOM" id="CLU_2816936_0_0_1"/>
<dbReference type="AlphaFoldDB" id="A0A0E0P495"/>
<accession>A0A0E0P495</accession>
<reference evidence="2" key="1">
    <citation type="submission" date="2013-06" db="EMBL/GenBank/DDBJ databases">
        <authorList>
            <person name="Zhao Q."/>
        </authorList>
    </citation>
    <scope>NUCLEOTIDE SEQUENCE</scope>
    <source>
        <strain evidence="2">cv. W1943</strain>
    </source>
</reference>
<dbReference type="Gramene" id="ORUFI03G43670.4">
    <property type="protein sequence ID" value="ORUFI03G43670.4"/>
    <property type="gene ID" value="ORUFI03G43670"/>
</dbReference>
<dbReference type="EnsemblPlants" id="ORUFI03G43670.4">
    <property type="protein sequence ID" value="ORUFI03G43670.4"/>
    <property type="gene ID" value="ORUFI03G43670"/>
</dbReference>
<dbReference type="Proteomes" id="UP000008022">
    <property type="component" value="Unassembled WGS sequence"/>
</dbReference>
<organism evidence="1 2">
    <name type="scientific">Oryza rufipogon</name>
    <name type="common">Brownbeard rice</name>
    <name type="synonym">Asian wild rice</name>
    <dbReference type="NCBI Taxonomy" id="4529"/>
    <lineage>
        <taxon>Eukaryota</taxon>
        <taxon>Viridiplantae</taxon>
        <taxon>Streptophyta</taxon>
        <taxon>Embryophyta</taxon>
        <taxon>Tracheophyta</taxon>
        <taxon>Spermatophyta</taxon>
        <taxon>Magnoliopsida</taxon>
        <taxon>Liliopsida</taxon>
        <taxon>Poales</taxon>
        <taxon>Poaceae</taxon>
        <taxon>BOP clade</taxon>
        <taxon>Oryzoideae</taxon>
        <taxon>Oryzeae</taxon>
        <taxon>Oryzinae</taxon>
        <taxon>Oryza</taxon>
    </lineage>
</organism>
<keyword evidence="2" id="KW-1185">Reference proteome</keyword>